<dbReference type="Gene3D" id="3.40.50.10260">
    <property type="entry name" value="YjeF N-terminal domain"/>
    <property type="match status" value="1"/>
</dbReference>
<organism evidence="16 17">
    <name type="scientific">Schaalia radingae</name>
    <dbReference type="NCBI Taxonomy" id="131110"/>
    <lineage>
        <taxon>Bacteria</taxon>
        <taxon>Bacillati</taxon>
        <taxon>Actinomycetota</taxon>
        <taxon>Actinomycetes</taxon>
        <taxon>Actinomycetales</taxon>
        <taxon>Actinomycetaceae</taxon>
        <taxon>Schaalia</taxon>
    </lineage>
</organism>
<keyword evidence="16" id="KW-0808">Transferase</keyword>
<comment type="similarity">
    <text evidence="2">In the N-terminal section; belongs to the NnrE/AIBP family.</text>
</comment>
<dbReference type="EC" id="4.2.1.136" evidence="12"/>
<dbReference type="PANTHER" id="PTHR12592">
    <property type="entry name" value="ATP-DEPENDENT (S)-NAD(P)H-HYDRATE DEHYDRATASE FAMILY MEMBER"/>
    <property type="match status" value="1"/>
</dbReference>
<dbReference type="SUPFAM" id="SSF53613">
    <property type="entry name" value="Ribokinase-like"/>
    <property type="match status" value="1"/>
</dbReference>
<dbReference type="NCBIfam" id="TIGR00197">
    <property type="entry name" value="yjeF_nterm"/>
    <property type="match status" value="1"/>
</dbReference>
<reference evidence="16 17" key="1">
    <citation type="submission" date="2016-10" db="EMBL/GenBank/DDBJ databases">
        <authorList>
            <person name="Varghese N."/>
            <person name="Submissions S."/>
        </authorList>
    </citation>
    <scope>NUCLEOTIDE SEQUENCE [LARGE SCALE GENOMIC DNA]</scope>
    <source>
        <strain evidence="16 17">DSM 9169</strain>
    </source>
</reference>
<dbReference type="CDD" id="cd01171">
    <property type="entry name" value="YXKO-related"/>
    <property type="match status" value="1"/>
</dbReference>
<protein>
    <recommendedName>
        <fullName evidence="12">ADP-dependent (S)-NAD(P)H-hydrate dehydratase</fullName>
        <ecNumber evidence="12">4.2.1.136</ecNumber>
    </recommendedName>
    <alternativeName>
        <fullName evidence="12">ADP-dependent NAD(P)HX dehydratase</fullName>
    </alternativeName>
</protein>
<evidence type="ECO:0000256" key="10">
    <source>
        <dbReference type="ARBA" id="ARBA00048238"/>
    </source>
</evidence>
<dbReference type="PROSITE" id="PS51383">
    <property type="entry name" value="YJEF_C_3"/>
    <property type="match status" value="1"/>
</dbReference>
<evidence type="ECO:0000313" key="17">
    <source>
        <dbReference type="Proteomes" id="UP000198976"/>
    </source>
</evidence>
<evidence type="ECO:0000256" key="1">
    <source>
        <dbReference type="ARBA" id="ARBA00001958"/>
    </source>
</evidence>
<feature type="binding site" evidence="12">
    <location>
        <position position="482"/>
    </location>
    <ligand>
        <name>AMP</name>
        <dbReference type="ChEBI" id="CHEBI:456215"/>
    </ligand>
</feature>
<feature type="domain" description="YjeF C-terminal" evidence="14">
    <location>
        <begin position="271"/>
        <end position="551"/>
    </location>
</feature>
<dbReference type="InterPro" id="IPR004443">
    <property type="entry name" value="YjeF_N_dom"/>
</dbReference>
<dbReference type="Pfam" id="PF03853">
    <property type="entry name" value="YjeF_N"/>
    <property type="match status" value="1"/>
</dbReference>
<comment type="cofactor">
    <cofactor evidence="1">
        <name>K(+)</name>
        <dbReference type="ChEBI" id="CHEBI:29103"/>
    </cofactor>
</comment>
<accession>A0ABY0V9T1</accession>
<dbReference type="InterPro" id="IPR029056">
    <property type="entry name" value="Ribokinase-like"/>
</dbReference>
<keyword evidence="16" id="KW-0418">Kinase</keyword>
<dbReference type="SUPFAM" id="SSF64153">
    <property type="entry name" value="YjeF N-terminal domain-like"/>
    <property type="match status" value="1"/>
</dbReference>
<feature type="binding site" evidence="12">
    <location>
        <begin position="449"/>
        <end position="453"/>
    </location>
    <ligand>
        <name>AMP</name>
        <dbReference type="ChEBI" id="CHEBI:456215"/>
    </ligand>
</feature>
<keyword evidence="17" id="KW-1185">Reference proteome</keyword>
<comment type="catalytic activity">
    <reaction evidence="11 12">
        <text>(6S)-NADPHX + ADP = AMP + phosphate + NADPH + H(+)</text>
        <dbReference type="Rhea" id="RHEA:32235"/>
        <dbReference type="ChEBI" id="CHEBI:15378"/>
        <dbReference type="ChEBI" id="CHEBI:43474"/>
        <dbReference type="ChEBI" id="CHEBI:57783"/>
        <dbReference type="ChEBI" id="CHEBI:64076"/>
        <dbReference type="ChEBI" id="CHEBI:456215"/>
        <dbReference type="ChEBI" id="CHEBI:456216"/>
        <dbReference type="EC" id="4.2.1.136"/>
    </reaction>
</comment>
<keyword evidence="5 12" id="KW-0067">ATP-binding</keyword>
<dbReference type="HAMAP" id="MF_01965">
    <property type="entry name" value="NADHX_dehydratase"/>
    <property type="match status" value="1"/>
</dbReference>
<sequence length="599" mass="61204">MMHDADDVTAYTPEVVREAEAVHVDRACREDDPDRLMRKAARGVADAVLEMCPADGATVRVTALVGGGDNGGDALYALSYVALPESVGAAVALVISDHPHPRALETARQAGARIISASMDEGDLCADLPPTDIWIDGLCGTGLKGALREPLARLVDAVNEQVQKTGALVVAVDVPTGVGSADGACPTHAVHATRTVTMGALKTPLVLPPACYRAGSIDVVDLGLAADLEQAGSGGRGLAGDLSQADRAARPDEYTQGEFDARPHATVRVLTCADARRCMRAPGRLDHKYTRGVVSICSGSETYPGAGVLAVSGAHGVGVGMIRLDSTASVRTLALMRFPDIVCGTGCAQSVVVGCGIDDERLSHARDVIIDTLNQHLPTVIDASALPLVVELSETCDMSSAVLTPHAGEAATLLDALTDRSPSRTDIDSCPAHWAAELARASGATVVLKGATTVICAIDEGGLPLLAVNAESCGWTGVAGSGDVLAGVIGAVLANPQCAVDTAARRVGAVGAAVWLHAQAGIQASGARSTRTSPSDTRSDAEDVAKLREAKNPSRPIGQDRAHHGVISTFGGGHPIGAADIAAAISPLVGTVLQRTTAS</sequence>
<gene>
    <name evidence="12" type="primary">nnrD</name>
    <name evidence="16" type="ORF">SAMN04489714_1577</name>
</gene>
<keyword evidence="8 12" id="KW-0456">Lyase</keyword>
<comment type="catalytic activity">
    <reaction evidence="10 12">
        <text>(6S)-NADHX + ADP = AMP + phosphate + NADH + H(+)</text>
        <dbReference type="Rhea" id="RHEA:32223"/>
        <dbReference type="ChEBI" id="CHEBI:15378"/>
        <dbReference type="ChEBI" id="CHEBI:43474"/>
        <dbReference type="ChEBI" id="CHEBI:57945"/>
        <dbReference type="ChEBI" id="CHEBI:64074"/>
        <dbReference type="ChEBI" id="CHEBI:456215"/>
        <dbReference type="ChEBI" id="CHEBI:456216"/>
        <dbReference type="EC" id="4.2.1.136"/>
    </reaction>
</comment>
<dbReference type="PANTHER" id="PTHR12592:SF0">
    <property type="entry name" value="ATP-DEPENDENT (S)-NAD(P)H-HYDRATE DEHYDRATASE"/>
    <property type="match status" value="1"/>
</dbReference>
<evidence type="ECO:0000256" key="11">
    <source>
        <dbReference type="ARBA" id="ARBA00049209"/>
    </source>
</evidence>
<feature type="binding site" evidence="12">
    <location>
        <position position="406"/>
    </location>
    <ligand>
        <name>(6S)-NADPHX</name>
        <dbReference type="ChEBI" id="CHEBI:64076"/>
    </ligand>
</feature>
<dbReference type="Gene3D" id="3.40.1190.20">
    <property type="match status" value="1"/>
</dbReference>
<comment type="cofactor">
    <cofactor evidence="12">
        <name>Mg(2+)</name>
        <dbReference type="ChEBI" id="CHEBI:18420"/>
    </cofactor>
</comment>
<comment type="subunit">
    <text evidence="12">Homotetramer.</text>
</comment>
<dbReference type="EMBL" id="LT629792">
    <property type="protein sequence ID" value="SDU00701.1"/>
    <property type="molecule type" value="Genomic_DNA"/>
</dbReference>
<evidence type="ECO:0000256" key="2">
    <source>
        <dbReference type="ARBA" id="ARBA00006001"/>
    </source>
</evidence>
<proteinExistence type="inferred from homology"/>
<evidence type="ECO:0000259" key="15">
    <source>
        <dbReference type="PROSITE" id="PS51385"/>
    </source>
</evidence>
<dbReference type="InterPro" id="IPR036652">
    <property type="entry name" value="YjeF_N_dom_sf"/>
</dbReference>
<feature type="binding site" evidence="12">
    <location>
        <position position="306"/>
    </location>
    <ligand>
        <name>(6S)-NADPHX</name>
        <dbReference type="ChEBI" id="CHEBI:64076"/>
    </ligand>
</feature>
<evidence type="ECO:0000259" key="14">
    <source>
        <dbReference type="PROSITE" id="PS51383"/>
    </source>
</evidence>
<evidence type="ECO:0000313" key="16">
    <source>
        <dbReference type="EMBL" id="SDU00701.1"/>
    </source>
</evidence>
<evidence type="ECO:0000256" key="6">
    <source>
        <dbReference type="ARBA" id="ARBA00022857"/>
    </source>
</evidence>
<dbReference type="InterPro" id="IPR017953">
    <property type="entry name" value="Carbohydrate_kinase_pred_CS"/>
</dbReference>
<evidence type="ECO:0000256" key="5">
    <source>
        <dbReference type="ARBA" id="ARBA00022840"/>
    </source>
</evidence>
<comment type="similarity">
    <text evidence="12">Belongs to the NnrD/CARKD family.</text>
</comment>
<dbReference type="PROSITE" id="PS51385">
    <property type="entry name" value="YJEF_N"/>
    <property type="match status" value="1"/>
</dbReference>
<dbReference type="Pfam" id="PF01256">
    <property type="entry name" value="Carb_kinase"/>
    <property type="match status" value="1"/>
</dbReference>
<comment type="similarity">
    <text evidence="3">In the C-terminal section; belongs to the NnrD/CARKD family.</text>
</comment>
<dbReference type="InterPro" id="IPR000631">
    <property type="entry name" value="CARKD"/>
</dbReference>
<evidence type="ECO:0000256" key="3">
    <source>
        <dbReference type="ARBA" id="ARBA00009524"/>
    </source>
</evidence>
<feature type="compositionally biased region" description="Basic and acidic residues" evidence="13">
    <location>
        <begin position="247"/>
        <end position="260"/>
    </location>
</feature>
<name>A0ABY0V9T1_9ACTO</name>
<comment type="function">
    <text evidence="12">Catalyzes the dehydration of the S-form of NAD(P)HX at the expense of ADP, which is converted to AMP. Together with NAD(P)HX epimerase, which catalyzes the epimerization of the S- and R-forms, the enzyme allows the repair of both epimers of NAD(P)HX, a damaged form of NAD(P)H that is a result of enzymatic or heat-dependent hydration.</text>
</comment>
<dbReference type="Proteomes" id="UP000198976">
    <property type="component" value="Chromosome I"/>
</dbReference>
<feature type="region of interest" description="Disordered" evidence="13">
    <location>
        <begin position="232"/>
        <end position="260"/>
    </location>
</feature>
<feature type="domain" description="YjeF N-terminal" evidence="15">
    <location>
        <begin position="16"/>
        <end position="230"/>
    </location>
</feature>
<evidence type="ECO:0000256" key="7">
    <source>
        <dbReference type="ARBA" id="ARBA00023027"/>
    </source>
</evidence>
<dbReference type="PROSITE" id="PS01050">
    <property type="entry name" value="YJEF_C_2"/>
    <property type="match status" value="1"/>
</dbReference>
<evidence type="ECO:0000256" key="8">
    <source>
        <dbReference type="ARBA" id="ARBA00023239"/>
    </source>
</evidence>
<comment type="function">
    <text evidence="9">Bifunctional enzyme that catalyzes the epimerization of the S- and R-forms of NAD(P)HX and the dehydration of the S-form of NAD(P)HX at the expense of ADP, which is converted to AMP. This allows the repair of both epimers of NAD(P)HX, a damaged form of NAD(P)H that is a result of enzymatic or heat-dependent hydration.</text>
</comment>
<feature type="binding site" evidence="12">
    <location>
        <position position="483"/>
    </location>
    <ligand>
        <name>(6S)-NADPHX</name>
        <dbReference type="ChEBI" id="CHEBI:64076"/>
    </ligand>
</feature>
<keyword evidence="4 12" id="KW-0547">Nucleotide-binding</keyword>
<keyword evidence="7 12" id="KW-0520">NAD</keyword>
<evidence type="ECO:0000256" key="9">
    <source>
        <dbReference type="ARBA" id="ARBA00025153"/>
    </source>
</evidence>
<dbReference type="GO" id="GO:0016301">
    <property type="term" value="F:kinase activity"/>
    <property type="evidence" value="ECO:0007669"/>
    <property type="project" value="UniProtKB-KW"/>
</dbReference>
<evidence type="ECO:0000256" key="12">
    <source>
        <dbReference type="HAMAP-Rule" id="MF_01965"/>
    </source>
</evidence>
<evidence type="ECO:0000256" key="13">
    <source>
        <dbReference type="SAM" id="MobiDB-lite"/>
    </source>
</evidence>
<evidence type="ECO:0000256" key="4">
    <source>
        <dbReference type="ARBA" id="ARBA00022741"/>
    </source>
</evidence>
<feature type="binding site" evidence="12">
    <location>
        <position position="356"/>
    </location>
    <ligand>
        <name>(6S)-NADPHX</name>
        <dbReference type="ChEBI" id="CHEBI:64076"/>
    </ligand>
</feature>
<keyword evidence="6 12" id="KW-0521">NADP</keyword>